<gene>
    <name evidence="2" type="ORF">RIF29_21410</name>
</gene>
<name>A0AAN9I8D9_CROPI</name>
<dbReference type="EMBL" id="JAYWIO010000004">
    <property type="protein sequence ID" value="KAK7268704.1"/>
    <property type="molecule type" value="Genomic_DNA"/>
</dbReference>
<sequence>MSSVFPLFVRRIANAWKRCLAAFPRSEHEGTILPISSSPSIITRTRSITLGVIQSHDDDYSGCCYLLQYANATEIERLEYHQQQLPMSRSPFTPLSKTIVNLTFQAALAMYLAQQDQQQLFVGALMVTAFAASLSVIFINGSYPRVAALVDKICYLTFSIGFFVMTSGFFSRSGFITWIIACLTCALPMLAFLLGCLT</sequence>
<accession>A0AAN9I8D9</accession>
<keyword evidence="1" id="KW-1133">Transmembrane helix</keyword>
<proteinExistence type="predicted"/>
<keyword evidence="1" id="KW-0812">Transmembrane</keyword>
<keyword evidence="1" id="KW-0472">Membrane</keyword>
<protein>
    <submittedName>
        <fullName evidence="2">Uncharacterized protein</fullName>
    </submittedName>
</protein>
<dbReference type="AlphaFoldDB" id="A0AAN9I8D9"/>
<evidence type="ECO:0000313" key="2">
    <source>
        <dbReference type="EMBL" id="KAK7268704.1"/>
    </source>
</evidence>
<comment type="caution">
    <text evidence="2">The sequence shown here is derived from an EMBL/GenBank/DDBJ whole genome shotgun (WGS) entry which is preliminary data.</text>
</comment>
<evidence type="ECO:0000256" key="1">
    <source>
        <dbReference type="SAM" id="Phobius"/>
    </source>
</evidence>
<organism evidence="2 3">
    <name type="scientific">Crotalaria pallida</name>
    <name type="common">Smooth rattlebox</name>
    <name type="synonym">Crotalaria striata</name>
    <dbReference type="NCBI Taxonomy" id="3830"/>
    <lineage>
        <taxon>Eukaryota</taxon>
        <taxon>Viridiplantae</taxon>
        <taxon>Streptophyta</taxon>
        <taxon>Embryophyta</taxon>
        <taxon>Tracheophyta</taxon>
        <taxon>Spermatophyta</taxon>
        <taxon>Magnoliopsida</taxon>
        <taxon>eudicotyledons</taxon>
        <taxon>Gunneridae</taxon>
        <taxon>Pentapetalae</taxon>
        <taxon>rosids</taxon>
        <taxon>fabids</taxon>
        <taxon>Fabales</taxon>
        <taxon>Fabaceae</taxon>
        <taxon>Papilionoideae</taxon>
        <taxon>50 kb inversion clade</taxon>
        <taxon>genistoids sensu lato</taxon>
        <taxon>core genistoids</taxon>
        <taxon>Crotalarieae</taxon>
        <taxon>Crotalaria</taxon>
    </lineage>
</organism>
<reference evidence="2 3" key="1">
    <citation type="submission" date="2024-01" db="EMBL/GenBank/DDBJ databases">
        <title>The genomes of 5 underutilized Papilionoideae crops provide insights into root nodulation and disease resistanc.</title>
        <authorList>
            <person name="Yuan L."/>
        </authorList>
    </citation>
    <scope>NUCLEOTIDE SEQUENCE [LARGE SCALE GENOMIC DNA]</scope>
    <source>
        <strain evidence="2">ZHUSHIDOU_FW_LH</strain>
        <tissue evidence="2">Leaf</tissue>
    </source>
</reference>
<feature type="transmembrane region" description="Helical" evidence="1">
    <location>
        <begin position="153"/>
        <end position="170"/>
    </location>
</feature>
<feature type="transmembrane region" description="Helical" evidence="1">
    <location>
        <begin position="176"/>
        <end position="197"/>
    </location>
</feature>
<feature type="transmembrane region" description="Helical" evidence="1">
    <location>
        <begin position="120"/>
        <end position="141"/>
    </location>
</feature>
<evidence type="ECO:0000313" key="3">
    <source>
        <dbReference type="Proteomes" id="UP001372338"/>
    </source>
</evidence>
<keyword evidence="3" id="KW-1185">Reference proteome</keyword>
<dbReference type="Proteomes" id="UP001372338">
    <property type="component" value="Unassembled WGS sequence"/>
</dbReference>